<dbReference type="AlphaFoldDB" id="A0A0D7WW42"/>
<proteinExistence type="predicted"/>
<sequence length="694" mass="80777">MSLKVILLWVLLFSGGCFALLYVALWWLRKRNGHALRGGRIHSVREGRKGKAVLQRHMQSGMHKLYTLGMRFPVTSGYITSVRKRLSGLHAYDEYKLRLETMKMTLFIWVAFACSGVVLLMMKPGLEFAVLALLCGVVINSLILDMAISRMEKRLLAQMIELFANVRHHYHQHGMVEEAISEAADLAGAEAGRHARLIHEALTDADPHEALERYYESAPNRFLKAFAGISYMVMEFGDRIEEGGSIYLKGLGSLAREIQLELLRRNKLDYLLKSLNVIALAPVFFTMPIERWARSSFPSMDEFYQGKWGFITKLSVYIVIIVSYFLLQKLQQTDETGYRSGKGRRVWEQKLYRFPIIRNVVDALIPQQHMPSYFQLTRLLKESGAEVKLEWLYIRRITLFIAGLVLSISMVFILHQAEETHILHAPVQSGQMFGRLGPAEEKEAFKQSEIDRKMMHALNMRADSTYEQTYAALKQVSGSRYTPEQLSENTRRILQKLEAWNAEYIKWWEVLISLVAGYVAYQMPMLLLYLQRKMRRLDMRHEVYQFQTVISILRAMERMSVEEILEWLNRFSVIFKRPLQKCLLHYEHGPEAALDLLKEEAPLPEFQRLVDKLHLSLGKITIREAFDDLDSHMSYYFEQRKQEYEKIIDSKAIWGRLIGFAPMYGLIFLYLVIPLIGMSFVQMDSYYEQIQKIQ</sequence>
<feature type="transmembrane region" description="Helical" evidence="1">
    <location>
        <begin position="6"/>
        <end position="28"/>
    </location>
</feature>
<organism evidence="2 3">
    <name type="scientific">Paenibacillus terrae</name>
    <dbReference type="NCBI Taxonomy" id="159743"/>
    <lineage>
        <taxon>Bacteria</taxon>
        <taxon>Bacillati</taxon>
        <taxon>Bacillota</taxon>
        <taxon>Bacilli</taxon>
        <taxon>Bacillales</taxon>
        <taxon>Paenibacillaceae</taxon>
        <taxon>Paenibacillus</taxon>
    </lineage>
</organism>
<keyword evidence="1" id="KW-0812">Transmembrane</keyword>
<keyword evidence="3" id="KW-1185">Reference proteome</keyword>
<comment type="caution">
    <text evidence="2">The sequence shown here is derived from an EMBL/GenBank/DDBJ whole genome shotgun (WGS) entry which is preliminary data.</text>
</comment>
<dbReference type="EMBL" id="JTHP01000058">
    <property type="protein sequence ID" value="KJD43406.1"/>
    <property type="molecule type" value="Genomic_DNA"/>
</dbReference>
<dbReference type="RefSeq" id="WP_044648266.1">
    <property type="nucleotide sequence ID" value="NZ_JTHP01000058.1"/>
</dbReference>
<dbReference type="PATRIC" id="fig|159743.3.peg.5049"/>
<gene>
    <name evidence="2" type="ORF">QD47_22715</name>
</gene>
<feature type="transmembrane region" description="Helical" evidence="1">
    <location>
        <begin position="104"/>
        <end position="122"/>
    </location>
</feature>
<feature type="transmembrane region" description="Helical" evidence="1">
    <location>
        <begin position="270"/>
        <end position="288"/>
    </location>
</feature>
<evidence type="ECO:0000313" key="2">
    <source>
        <dbReference type="EMBL" id="KJD43406.1"/>
    </source>
</evidence>
<dbReference type="OrthoDB" id="2662505at2"/>
<protein>
    <recommendedName>
        <fullName evidence="4">GTPase SAR1</fullName>
    </recommendedName>
</protein>
<evidence type="ECO:0000313" key="3">
    <source>
        <dbReference type="Proteomes" id="UP000032534"/>
    </source>
</evidence>
<dbReference type="PROSITE" id="PS51257">
    <property type="entry name" value="PROKAR_LIPOPROTEIN"/>
    <property type="match status" value="1"/>
</dbReference>
<name>A0A0D7WW42_9BACL</name>
<feature type="transmembrane region" description="Helical" evidence="1">
    <location>
        <begin position="397"/>
        <end position="417"/>
    </location>
</feature>
<feature type="transmembrane region" description="Helical" evidence="1">
    <location>
        <begin position="510"/>
        <end position="530"/>
    </location>
</feature>
<feature type="transmembrane region" description="Helical" evidence="1">
    <location>
        <begin position="308"/>
        <end position="327"/>
    </location>
</feature>
<dbReference type="Proteomes" id="UP000032534">
    <property type="component" value="Unassembled WGS sequence"/>
</dbReference>
<evidence type="ECO:0000256" key="1">
    <source>
        <dbReference type="SAM" id="Phobius"/>
    </source>
</evidence>
<keyword evidence="1" id="KW-1133">Transmembrane helix</keyword>
<reference evidence="2 3" key="1">
    <citation type="submission" date="2014-11" db="EMBL/GenBank/DDBJ databases">
        <title>Draft Genome Sequences of Paenibacillus polymyxa NRRL B-30509 and Paenibacillus terrae NRRL B-30644, Strains from a Poultry Environment that Produce Tridecaptin A and Paenicidins.</title>
        <authorList>
            <person name="van Belkum M.J."/>
            <person name="Lohans C.T."/>
            <person name="Vederas J.C."/>
        </authorList>
    </citation>
    <scope>NUCLEOTIDE SEQUENCE [LARGE SCALE GENOMIC DNA]</scope>
    <source>
        <strain evidence="2 3">NRRL B-30644</strain>
    </source>
</reference>
<evidence type="ECO:0008006" key="4">
    <source>
        <dbReference type="Google" id="ProtNLM"/>
    </source>
</evidence>
<accession>A0A0D7WW42</accession>
<keyword evidence="1" id="KW-0472">Membrane</keyword>
<feature type="transmembrane region" description="Helical" evidence="1">
    <location>
        <begin position="653"/>
        <end position="676"/>
    </location>
</feature>
<feature type="transmembrane region" description="Helical" evidence="1">
    <location>
        <begin position="128"/>
        <end position="148"/>
    </location>
</feature>